<evidence type="ECO:0000313" key="3">
    <source>
        <dbReference type="Proteomes" id="UP000245657"/>
    </source>
</evidence>
<dbReference type="RefSeq" id="WP_109968607.1">
    <property type="nucleotide sequence ID" value="NZ_CP176093.1"/>
</dbReference>
<evidence type="ECO:0000256" key="1">
    <source>
        <dbReference type="SAM" id="MobiDB-lite"/>
    </source>
</evidence>
<proteinExistence type="predicted"/>
<comment type="caution">
    <text evidence="2">The sequence shown here is derived from an EMBL/GenBank/DDBJ whole genome shotgun (WGS) entry which is preliminary data.</text>
</comment>
<feature type="region of interest" description="Disordered" evidence="1">
    <location>
        <begin position="73"/>
        <end position="97"/>
    </location>
</feature>
<gene>
    <name evidence="2" type="ORF">DK846_09005</name>
</gene>
<sequence length="191" mass="21094">MLISILFLFVLVGIVSVAADDPFSGTFTSGSSDTYDDSLYTSRSNVMESTVDPSFWDERKSLSIGKVEKRLVLPPSDPNNPTIQPVTSSKKQTGAELTQDEQNLITKAQEVALMLVNIPYYQAGENVFKLGDKQQVQLSSMKYAASKEYYGRTDISSSWVTDFYNAAYSDDYANVTSLLGELPAEVRTPKV</sequence>
<protein>
    <submittedName>
        <fullName evidence="2">Uncharacterized protein</fullName>
    </submittedName>
</protein>
<feature type="compositionally biased region" description="Polar residues" evidence="1">
    <location>
        <begin position="79"/>
        <end position="97"/>
    </location>
</feature>
<dbReference type="AlphaFoldDB" id="A0A2V2N7B2"/>
<organism evidence="2 3">
    <name type="scientific">Methanospirillum lacunae</name>
    <dbReference type="NCBI Taxonomy" id="668570"/>
    <lineage>
        <taxon>Archaea</taxon>
        <taxon>Methanobacteriati</taxon>
        <taxon>Methanobacteriota</taxon>
        <taxon>Stenosarchaea group</taxon>
        <taxon>Methanomicrobia</taxon>
        <taxon>Methanomicrobiales</taxon>
        <taxon>Methanospirillaceae</taxon>
        <taxon>Methanospirillum</taxon>
    </lineage>
</organism>
<name>A0A2V2N7B2_9EURY</name>
<dbReference type="Proteomes" id="UP000245657">
    <property type="component" value="Unassembled WGS sequence"/>
</dbReference>
<accession>A0A2V2N7B2</accession>
<dbReference type="EMBL" id="QGMY01000007">
    <property type="protein sequence ID" value="PWR72117.1"/>
    <property type="molecule type" value="Genomic_DNA"/>
</dbReference>
<evidence type="ECO:0000313" key="2">
    <source>
        <dbReference type="EMBL" id="PWR72117.1"/>
    </source>
</evidence>
<dbReference type="GeneID" id="97548016"/>
<reference evidence="2 3" key="1">
    <citation type="submission" date="2018-05" db="EMBL/GenBank/DDBJ databases">
        <title>Draft genome of Methanospirillum lacunae Ki8-1.</title>
        <authorList>
            <person name="Dueholm M.S."/>
            <person name="Nielsen P.H."/>
            <person name="Bakmann L.F."/>
            <person name="Otzen D.E."/>
        </authorList>
    </citation>
    <scope>NUCLEOTIDE SEQUENCE [LARGE SCALE GENOMIC DNA]</scope>
    <source>
        <strain evidence="2 3">Ki8-1</strain>
    </source>
</reference>
<keyword evidence="3" id="KW-1185">Reference proteome</keyword>